<evidence type="ECO:0000256" key="3">
    <source>
        <dbReference type="ARBA" id="ARBA00022723"/>
    </source>
</evidence>
<evidence type="ECO:0000259" key="9">
    <source>
        <dbReference type="Pfam" id="PF01447"/>
    </source>
</evidence>
<evidence type="ECO:0000256" key="7">
    <source>
        <dbReference type="ARBA" id="ARBA00023049"/>
    </source>
</evidence>
<feature type="domain" description="FTP" evidence="11">
    <location>
        <begin position="124"/>
        <end position="172"/>
    </location>
</feature>
<name>A0A4R1B3F5_9BACT</name>
<evidence type="ECO:0000256" key="1">
    <source>
        <dbReference type="ARBA" id="ARBA00009388"/>
    </source>
</evidence>
<keyword evidence="2" id="KW-0645">Protease</keyword>
<dbReference type="Pfam" id="PF01447">
    <property type="entry name" value="Peptidase_M4"/>
    <property type="match status" value="1"/>
</dbReference>
<feature type="active site" evidence="8">
    <location>
        <position position="487"/>
    </location>
</feature>
<dbReference type="PRINTS" id="PR00730">
    <property type="entry name" value="THERMOLYSIN"/>
</dbReference>
<evidence type="ECO:0008006" key="14">
    <source>
        <dbReference type="Google" id="ProtNLM"/>
    </source>
</evidence>
<dbReference type="PANTHER" id="PTHR33794">
    <property type="entry name" value="BACILLOLYSIN"/>
    <property type="match status" value="1"/>
</dbReference>
<sequence>MTLNFLQLSQSFIGDARRMICCRRSSSLFTHIKTRNLMIKRLPARRLMGLLAFVSIAGTATAQESTRADAARKAVLGDPKVARMALSPERETPSLIVLRAGEGYGRDYVASALGKYLSVRSGQDELRPANVQQVGNSLEVLEYQQYYKGIKVDRAGFKALMKNGTARFFNGAWYDVPASLPVTPALDEATALGRAKARIGARRWAWEDVSDKMAQANDRNLRAALEQERLEYLPKGELVIVNDFNNRKKAVPRLAWKFNLYAAEPVSRAWVYIDALDGRTLLVDKIIKHFDGNPPSTSVSATVQTRYAGQQVIRTKRISGNDPVLGLPITSSHPTNEVYVPGSATYVLIDDTRGNGIETYDMNGVGGLPLSVPQLYLQGKSFTDIDNVWNVWEHHRSQSEGGAFEAENDDIAWDAHWGASVVYDYWLAKHNRLSYDNKNARIRSFIHYGPAYDNAFWNGSVMTYGDGSGPLAGGFKALTSLDVCGHEIGHAVCSSTSDLVYQGESGAMNEALSDIWAACIEHFAMTRSGSTVPPSAYRPFYIGEQIGADENSPLRRMDNPKAQGNPDTYGGTNWQEPNCAPNLANDQCGVHTNSGVLNHWFFLMTAGSLNGTRPAGMTPSQYYMADSDDERNDLGKSYRVNGIGFDLAEQVTFLMETMLSSTATYAEARAASIEAATVLSNDPCSNLVESVTNAWYAVGVGDAFVKPCIITYGFISKNGASLLEAADTSGCYATRTFEVPVLLPAGGTATLTTRGTAINGTDYTVNTTSLTNSGTGISRQNFVVTVKNDAVVEPDETIILNISVTNAGTSPVNSSFTITLIDDDVVPVIGEGQRSLLSETFTRADGFDDPSGWSEVLEVAEGSADPMAFGKNQWGIFSNKLAITGREGLTGTVFPGGTYNSNSESQTLIKSPLLDSRGLSQLKIQFDYEVQGEVDVQNADPTNLEGAPVFDYMAVAYSLDGVNFVELNTGAFNRFASVQPASGTFTANLPPNLANKQFYLAFRWVNDGNAGGPGSVTIDNLSVTGTPRRLESEINQPGRETLLPGQDAYFYSIQDGDLIVRASNNSTRDYGCTTAYLEKTGNGTFNLYQGGGSLIKVSDKIVRIEPVTAYRVSNTVTFYFTEQQLLSLEQNTGISRANFKVYQANVGNYLQASYNNTTAYNAVYTPIPGVGASYTISSNMYLVGSFALGGPVTSLLRTRSTTAKDEPVAGWSFAPLYPNPGRGTTILDVTSPAATRVVVEVVNSVGQVLGAQQESLLAGRNRITVDLGKAAGGNYRIRVRGADGQSLNTQGYLKQ</sequence>
<gene>
    <name evidence="12" type="ORF">EPD60_15050</name>
</gene>
<keyword evidence="13" id="KW-1185">Reference proteome</keyword>
<keyword evidence="6" id="KW-0862">Zinc</keyword>
<keyword evidence="5" id="KW-0378">Hydrolase</keyword>
<dbReference type="Gene3D" id="1.10.390.10">
    <property type="entry name" value="Neutral Protease Domain 2"/>
    <property type="match status" value="1"/>
</dbReference>
<comment type="caution">
    <text evidence="12">The sequence shown here is derived from an EMBL/GenBank/DDBJ whole genome shotgun (WGS) entry which is preliminary data.</text>
</comment>
<protein>
    <recommendedName>
        <fullName evidence="14">T9SS type A sorting domain-containing protein</fullName>
    </recommendedName>
</protein>
<dbReference type="GO" id="GO:0046872">
    <property type="term" value="F:metal ion binding"/>
    <property type="evidence" value="ECO:0007669"/>
    <property type="project" value="UniProtKB-KW"/>
</dbReference>
<feature type="domain" description="Peptidase M4 C-terminal" evidence="10">
    <location>
        <begin position="497"/>
        <end position="700"/>
    </location>
</feature>
<dbReference type="Gene3D" id="3.10.170.10">
    <property type="match status" value="1"/>
</dbReference>
<dbReference type="SUPFAM" id="SSF55486">
    <property type="entry name" value="Metalloproteases ('zincins'), catalytic domain"/>
    <property type="match status" value="1"/>
</dbReference>
<comment type="similarity">
    <text evidence="1">Belongs to the peptidase M4 family.</text>
</comment>
<dbReference type="SUPFAM" id="SSF141072">
    <property type="entry name" value="CalX-like"/>
    <property type="match status" value="1"/>
</dbReference>
<dbReference type="InterPro" id="IPR050728">
    <property type="entry name" value="Zinc_Metalloprotease_M4"/>
</dbReference>
<dbReference type="Proteomes" id="UP000295334">
    <property type="component" value="Unassembled WGS sequence"/>
</dbReference>
<evidence type="ECO:0000256" key="2">
    <source>
        <dbReference type="ARBA" id="ARBA00022670"/>
    </source>
</evidence>
<dbReference type="Pfam" id="PF02868">
    <property type="entry name" value="Peptidase_M4_C"/>
    <property type="match status" value="1"/>
</dbReference>
<evidence type="ECO:0000256" key="6">
    <source>
        <dbReference type="ARBA" id="ARBA00022833"/>
    </source>
</evidence>
<dbReference type="Pfam" id="PF07504">
    <property type="entry name" value="FTP"/>
    <property type="match status" value="1"/>
</dbReference>
<evidence type="ECO:0000313" key="12">
    <source>
        <dbReference type="EMBL" id="TCJ12584.1"/>
    </source>
</evidence>
<feature type="domain" description="Peptidase M4" evidence="9">
    <location>
        <begin position="343"/>
        <end position="493"/>
    </location>
</feature>
<evidence type="ECO:0000259" key="10">
    <source>
        <dbReference type="Pfam" id="PF02868"/>
    </source>
</evidence>
<evidence type="ECO:0000256" key="5">
    <source>
        <dbReference type="ARBA" id="ARBA00022801"/>
    </source>
</evidence>
<dbReference type="InterPro" id="IPR023612">
    <property type="entry name" value="Peptidase_M4"/>
</dbReference>
<dbReference type="Gene3D" id="2.60.40.2030">
    <property type="match status" value="1"/>
</dbReference>
<dbReference type="EMBL" id="SJZI01000050">
    <property type="protein sequence ID" value="TCJ12584.1"/>
    <property type="molecule type" value="Genomic_DNA"/>
</dbReference>
<proteinExistence type="inferred from homology"/>
<organism evidence="12 13">
    <name type="scientific">Flaviaesturariibacter flavus</name>
    <dbReference type="NCBI Taxonomy" id="2502780"/>
    <lineage>
        <taxon>Bacteria</taxon>
        <taxon>Pseudomonadati</taxon>
        <taxon>Bacteroidota</taxon>
        <taxon>Chitinophagia</taxon>
        <taxon>Chitinophagales</taxon>
        <taxon>Chitinophagaceae</taxon>
        <taxon>Flaviaestuariibacter</taxon>
    </lineage>
</organism>
<evidence type="ECO:0000256" key="4">
    <source>
        <dbReference type="ARBA" id="ARBA00022729"/>
    </source>
</evidence>
<dbReference type="GO" id="GO:0006508">
    <property type="term" value="P:proteolysis"/>
    <property type="evidence" value="ECO:0007669"/>
    <property type="project" value="UniProtKB-KW"/>
</dbReference>
<keyword evidence="4" id="KW-0732">Signal</keyword>
<dbReference type="InterPro" id="IPR038081">
    <property type="entry name" value="CalX-like_sf"/>
</dbReference>
<keyword evidence="3" id="KW-0479">Metal-binding</keyword>
<dbReference type="InterPro" id="IPR001570">
    <property type="entry name" value="Peptidase_M4_C_domain"/>
</dbReference>
<dbReference type="InterPro" id="IPR027268">
    <property type="entry name" value="Peptidase_M4/M1_CTD_sf"/>
</dbReference>
<dbReference type="GO" id="GO:0004222">
    <property type="term" value="F:metalloendopeptidase activity"/>
    <property type="evidence" value="ECO:0007669"/>
    <property type="project" value="InterPro"/>
</dbReference>
<dbReference type="PANTHER" id="PTHR33794:SF1">
    <property type="entry name" value="BACILLOLYSIN"/>
    <property type="match status" value="1"/>
</dbReference>
<dbReference type="InterPro" id="IPR011096">
    <property type="entry name" value="FTP_domain"/>
</dbReference>
<feature type="active site" description="Proton donor" evidence="8">
    <location>
        <position position="591"/>
    </location>
</feature>
<accession>A0A4R1B3F5</accession>
<evidence type="ECO:0000313" key="13">
    <source>
        <dbReference type="Proteomes" id="UP000295334"/>
    </source>
</evidence>
<dbReference type="CDD" id="cd09597">
    <property type="entry name" value="M4_TLP"/>
    <property type="match status" value="1"/>
</dbReference>
<reference evidence="12 13" key="1">
    <citation type="submission" date="2019-03" db="EMBL/GenBank/DDBJ databases">
        <authorList>
            <person name="Kim M.K.M."/>
        </authorList>
    </citation>
    <scope>NUCLEOTIDE SEQUENCE [LARGE SCALE GENOMIC DNA]</scope>
    <source>
        <strain evidence="12 13">17J68-12</strain>
    </source>
</reference>
<dbReference type="OrthoDB" id="291295at2"/>
<dbReference type="InterPro" id="IPR013856">
    <property type="entry name" value="Peptidase_M4_domain"/>
</dbReference>
<evidence type="ECO:0000256" key="8">
    <source>
        <dbReference type="PIRSR" id="PIRSR623612-1"/>
    </source>
</evidence>
<keyword evidence="7" id="KW-0482">Metalloprotease</keyword>
<evidence type="ECO:0000259" key="11">
    <source>
        <dbReference type="Pfam" id="PF07504"/>
    </source>
</evidence>